<sequence>MVPIKVGFLGLSKSGWAPGAHLPYLQASPDYEVVAICNSSVESSKEAIKLYKLPESTKAYGDPEELAKDPEIDLVVCSVRVDRHLATISPSLKAGKDVYVEWPLGKSLAEAKELLKLKNEGGVKKAVVGLQARQAPLIKKVKELIEEGRIGEVYSSTWIGQGSVGGESTGPAYEYLSQREVGGNMATIHFGHAIDFVQNVLGYGFQGQPKSVLANRRRFQKLVGNDGKVIEEKHKKTADDTIFLTGTLSSGIPLSFSLRGGKPFPGQPGMQWDIHGEKGTIRVTSPSPFVQIGFEGMKIEVQDGEGEKAEVVEVNGDEFDGYRHPARNVARVYKAFKEGAINCTFEDAVERHALIERMYRENGIQE</sequence>
<evidence type="ECO:0000313" key="3">
    <source>
        <dbReference type="EMBL" id="PMD26725.1"/>
    </source>
</evidence>
<dbReference type="InterPro" id="IPR036291">
    <property type="entry name" value="NAD(P)-bd_dom_sf"/>
</dbReference>
<organism evidence="3 4">
    <name type="scientific">Hyaloscypha hepaticicola</name>
    <dbReference type="NCBI Taxonomy" id="2082293"/>
    <lineage>
        <taxon>Eukaryota</taxon>
        <taxon>Fungi</taxon>
        <taxon>Dikarya</taxon>
        <taxon>Ascomycota</taxon>
        <taxon>Pezizomycotina</taxon>
        <taxon>Leotiomycetes</taxon>
        <taxon>Helotiales</taxon>
        <taxon>Hyaloscyphaceae</taxon>
        <taxon>Hyaloscypha</taxon>
    </lineage>
</organism>
<feature type="domain" description="Gal80p-like C-terminal" evidence="2">
    <location>
        <begin position="136"/>
        <end position="284"/>
    </location>
</feature>
<dbReference type="InterPro" id="IPR000683">
    <property type="entry name" value="Gfo/Idh/MocA-like_OxRdtase_N"/>
</dbReference>
<evidence type="ECO:0000313" key="4">
    <source>
        <dbReference type="Proteomes" id="UP000235672"/>
    </source>
</evidence>
<dbReference type="AlphaFoldDB" id="A0A2J6QKC1"/>
<dbReference type="OrthoDB" id="446809at2759"/>
<reference evidence="3 4" key="1">
    <citation type="submission" date="2016-05" db="EMBL/GenBank/DDBJ databases">
        <title>A degradative enzymes factory behind the ericoid mycorrhizal symbiosis.</title>
        <authorList>
            <consortium name="DOE Joint Genome Institute"/>
            <person name="Martino E."/>
            <person name="Morin E."/>
            <person name="Grelet G."/>
            <person name="Kuo A."/>
            <person name="Kohler A."/>
            <person name="Daghino S."/>
            <person name="Barry K."/>
            <person name="Choi C."/>
            <person name="Cichocki N."/>
            <person name="Clum A."/>
            <person name="Copeland A."/>
            <person name="Hainaut M."/>
            <person name="Haridas S."/>
            <person name="Labutti K."/>
            <person name="Lindquist E."/>
            <person name="Lipzen A."/>
            <person name="Khouja H.-R."/>
            <person name="Murat C."/>
            <person name="Ohm R."/>
            <person name="Olson A."/>
            <person name="Spatafora J."/>
            <person name="Veneault-Fourrey C."/>
            <person name="Henrissat B."/>
            <person name="Grigoriev I."/>
            <person name="Martin F."/>
            <person name="Perotto S."/>
        </authorList>
    </citation>
    <scope>NUCLEOTIDE SEQUENCE [LARGE SCALE GENOMIC DNA]</scope>
    <source>
        <strain evidence="3 4">UAMH 7357</strain>
    </source>
</reference>
<gene>
    <name evidence="3" type="ORF">NA56DRAFT_641402</name>
</gene>
<keyword evidence="4" id="KW-1185">Reference proteome</keyword>
<dbReference type="Gene3D" id="3.40.50.720">
    <property type="entry name" value="NAD(P)-binding Rossmann-like Domain"/>
    <property type="match status" value="1"/>
</dbReference>
<dbReference type="SUPFAM" id="SSF55347">
    <property type="entry name" value="Glyceraldehyde-3-phosphate dehydrogenase-like, C-terminal domain"/>
    <property type="match status" value="1"/>
</dbReference>
<accession>A0A2J6QKC1</accession>
<dbReference type="InterPro" id="IPR051317">
    <property type="entry name" value="Gfo/Idh/MocA_oxidoreduct"/>
</dbReference>
<dbReference type="Gene3D" id="3.30.360.10">
    <property type="entry name" value="Dihydrodipicolinate Reductase, domain 2"/>
    <property type="match status" value="1"/>
</dbReference>
<feature type="domain" description="Gfo/Idh/MocA-like oxidoreductase N-terminal" evidence="1">
    <location>
        <begin position="4"/>
        <end position="124"/>
    </location>
</feature>
<evidence type="ECO:0000259" key="1">
    <source>
        <dbReference type="Pfam" id="PF01408"/>
    </source>
</evidence>
<dbReference type="PANTHER" id="PTHR43708:SF1">
    <property type="entry name" value="GALACTOSE_LACTOSE METABOLISM REGULATORY PROTEIN GAL80"/>
    <property type="match status" value="1"/>
</dbReference>
<dbReference type="STRING" id="1745343.A0A2J6QKC1"/>
<dbReference type="PANTHER" id="PTHR43708">
    <property type="entry name" value="CONSERVED EXPRESSED OXIDOREDUCTASE (EUROFUNG)"/>
    <property type="match status" value="1"/>
</dbReference>
<protein>
    <submittedName>
        <fullName evidence="3">NAD-binding Rossmann fold oxidoreductase family protein</fullName>
    </submittedName>
</protein>
<dbReference type="GO" id="GO:0000166">
    <property type="term" value="F:nucleotide binding"/>
    <property type="evidence" value="ECO:0007669"/>
    <property type="project" value="InterPro"/>
</dbReference>
<evidence type="ECO:0000259" key="2">
    <source>
        <dbReference type="Pfam" id="PF22685"/>
    </source>
</evidence>
<proteinExistence type="predicted"/>
<name>A0A2J6QKC1_9HELO</name>
<dbReference type="InterPro" id="IPR055080">
    <property type="entry name" value="Gal80p-like_C"/>
</dbReference>
<dbReference type="SUPFAM" id="SSF51735">
    <property type="entry name" value="NAD(P)-binding Rossmann-fold domains"/>
    <property type="match status" value="1"/>
</dbReference>
<dbReference type="EMBL" id="KZ613467">
    <property type="protein sequence ID" value="PMD26725.1"/>
    <property type="molecule type" value="Genomic_DNA"/>
</dbReference>
<dbReference type="Proteomes" id="UP000235672">
    <property type="component" value="Unassembled WGS sequence"/>
</dbReference>
<dbReference type="Pfam" id="PF01408">
    <property type="entry name" value="GFO_IDH_MocA"/>
    <property type="match status" value="1"/>
</dbReference>
<dbReference type="Pfam" id="PF22685">
    <property type="entry name" value="Gal80p_C-like"/>
    <property type="match status" value="1"/>
</dbReference>